<dbReference type="EMBL" id="JACORU010000001">
    <property type="protein sequence ID" value="MBC5763048.1"/>
    <property type="molecule type" value="Genomic_DNA"/>
</dbReference>
<name>A0A923M514_9BURK</name>
<sequence length="276" mass="30221">MHPVAADLLFRWGVEVLTHDSWDYERAAITAQSMLRLWQLTGSSAGVERVLCEMESDPQADPQHLESYVRTDHRVNAATFEIGLDAGEMLAVHDAAEFARHAAVWSGWSFLEIRGPMSAAHSVLLLDSAARDRLPAWAVTASSPRVQELALTGWIEQQHGVVQLLDLPAWHGFGESQAFLEGEFPSLGKLLRCPALIPVSAFAVKPPCAHVIFAGNVDIASQLRAEFDELARQAGASTRMTMAAQPVGELELLATPTLMARISACAQSRRTFNPFR</sequence>
<dbReference type="RefSeq" id="WP_187079518.1">
    <property type="nucleotide sequence ID" value="NZ_JACORU010000001.1"/>
</dbReference>
<proteinExistence type="predicted"/>
<gene>
    <name evidence="1" type="ORF">H8R02_01185</name>
</gene>
<organism evidence="1 2">
    <name type="scientific">Ramlibacter albus</name>
    <dbReference type="NCBI Taxonomy" id="2079448"/>
    <lineage>
        <taxon>Bacteria</taxon>
        <taxon>Pseudomonadati</taxon>
        <taxon>Pseudomonadota</taxon>
        <taxon>Betaproteobacteria</taxon>
        <taxon>Burkholderiales</taxon>
        <taxon>Comamonadaceae</taxon>
        <taxon>Ramlibacter</taxon>
    </lineage>
</organism>
<evidence type="ECO:0000313" key="1">
    <source>
        <dbReference type="EMBL" id="MBC5763048.1"/>
    </source>
</evidence>
<evidence type="ECO:0000313" key="2">
    <source>
        <dbReference type="Proteomes" id="UP000596827"/>
    </source>
</evidence>
<keyword evidence="2" id="KW-1185">Reference proteome</keyword>
<protein>
    <submittedName>
        <fullName evidence="1">Uncharacterized protein</fullName>
    </submittedName>
</protein>
<accession>A0A923M514</accession>
<dbReference type="Proteomes" id="UP000596827">
    <property type="component" value="Unassembled WGS sequence"/>
</dbReference>
<reference evidence="1" key="1">
    <citation type="submission" date="2020-08" db="EMBL/GenBank/DDBJ databases">
        <title>Ramlibacter sp. GTP1 16S ribosomal RNA gene genome sequencing and assembly.</title>
        <authorList>
            <person name="Kang M."/>
        </authorList>
    </citation>
    <scope>NUCLEOTIDE SEQUENCE</scope>
    <source>
        <strain evidence="1">GTP1</strain>
    </source>
</reference>
<comment type="caution">
    <text evidence="1">The sequence shown here is derived from an EMBL/GenBank/DDBJ whole genome shotgun (WGS) entry which is preliminary data.</text>
</comment>
<dbReference type="AlphaFoldDB" id="A0A923M514"/>